<evidence type="ECO:0000313" key="2">
    <source>
        <dbReference type="EMBL" id="SEU34477.1"/>
    </source>
</evidence>
<accession>A0A1I0L630</accession>
<feature type="compositionally biased region" description="Low complexity" evidence="1">
    <location>
        <begin position="45"/>
        <end position="61"/>
    </location>
</feature>
<dbReference type="EMBL" id="FOIJ01000019">
    <property type="protein sequence ID" value="SEU34477.1"/>
    <property type="molecule type" value="Genomic_DNA"/>
</dbReference>
<dbReference type="RefSeq" id="WP_143076208.1">
    <property type="nucleotide sequence ID" value="NZ_FOIJ01000019.1"/>
</dbReference>
<dbReference type="Proteomes" id="UP000199181">
    <property type="component" value="Unassembled WGS sequence"/>
</dbReference>
<feature type="region of interest" description="Disordered" evidence="1">
    <location>
        <begin position="22"/>
        <end position="75"/>
    </location>
</feature>
<protein>
    <submittedName>
        <fullName evidence="2">YD repeat-containing protein</fullName>
    </submittedName>
</protein>
<evidence type="ECO:0000313" key="3">
    <source>
        <dbReference type="Proteomes" id="UP000199181"/>
    </source>
</evidence>
<organism evidence="2 3">
    <name type="scientific">Stigmatella erecta</name>
    <dbReference type="NCBI Taxonomy" id="83460"/>
    <lineage>
        <taxon>Bacteria</taxon>
        <taxon>Pseudomonadati</taxon>
        <taxon>Myxococcota</taxon>
        <taxon>Myxococcia</taxon>
        <taxon>Myxococcales</taxon>
        <taxon>Cystobacterineae</taxon>
        <taxon>Archangiaceae</taxon>
        <taxon>Stigmatella</taxon>
    </lineage>
</organism>
<dbReference type="InterPro" id="IPR031325">
    <property type="entry name" value="RHS_repeat"/>
</dbReference>
<proteinExistence type="predicted"/>
<dbReference type="AlphaFoldDB" id="A0A1I0L630"/>
<keyword evidence="3" id="KW-1185">Reference proteome</keyword>
<dbReference type="Pfam" id="PF05593">
    <property type="entry name" value="RHS_repeat"/>
    <property type="match status" value="1"/>
</dbReference>
<evidence type="ECO:0000256" key="1">
    <source>
        <dbReference type="SAM" id="MobiDB-lite"/>
    </source>
</evidence>
<dbReference type="PROSITE" id="PS51257">
    <property type="entry name" value="PROKAR_LIPOPROTEIN"/>
    <property type="match status" value="1"/>
</dbReference>
<sequence length="398" mass="44025">MAQRPWVSFGVAVFLGLVGCASPPEENVAGEEGAPPGEALPVQGPPTEEAAPGAGPELPQQEAPSGSPEALCPAANLGATPTEAIVDPRPNPRICAFSPDGCDAHRPSHARRAVPRPCRVWDPTPYSSGDYRLQHDASGRLTQIEGPREWYEGFTYDACGRLTQYGKSPLGSMSTYFDEWEWTAEGQFLRWRFSQNSWDQDLSVERDAQGTLLGAARTHEFNGPYVTEKHAYTLDAQGRIARTEAISRNPEGQLTERAWQETRRYGASGALEEIRRESSGKLSWVQEFSQGRRVRHAGGDGSWETRWTYGLSGELLAYSNQSQTQRLQVSYQYGEDGRLLRTVETVQARTATGWSESQHLSEYSYAGDGRILSRKDRTGTLAYTYVYEYTCEPDASGP</sequence>
<dbReference type="Gene3D" id="2.180.10.10">
    <property type="entry name" value="RHS repeat-associated core"/>
    <property type="match status" value="1"/>
</dbReference>
<reference evidence="3" key="1">
    <citation type="submission" date="2016-10" db="EMBL/GenBank/DDBJ databases">
        <authorList>
            <person name="Varghese N."/>
            <person name="Submissions S."/>
        </authorList>
    </citation>
    <scope>NUCLEOTIDE SEQUENCE [LARGE SCALE GENOMIC DNA]</scope>
    <source>
        <strain evidence="3">DSM 16858</strain>
    </source>
</reference>
<gene>
    <name evidence="2" type="ORF">SAMN05443639_11959</name>
</gene>
<name>A0A1I0L630_9BACT</name>